<accession>A0A939K385</accession>
<protein>
    <recommendedName>
        <fullName evidence="6">Curlin associated repeat-containing protein</fullName>
    </recommendedName>
</protein>
<reference evidence="4" key="1">
    <citation type="submission" date="2021-03" db="EMBL/GenBank/DDBJ databases">
        <title>Fibrella sp. HMF5335 genome sequencing and assembly.</title>
        <authorList>
            <person name="Kang H."/>
            <person name="Kim H."/>
            <person name="Bae S."/>
            <person name="Joh K."/>
        </authorList>
    </citation>
    <scope>NUCLEOTIDE SEQUENCE</scope>
    <source>
        <strain evidence="4">HMF5335</strain>
    </source>
</reference>
<dbReference type="Pfam" id="PF07012">
    <property type="entry name" value="Curlin_rpt"/>
    <property type="match status" value="1"/>
</dbReference>
<evidence type="ECO:0000256" key="2">
    <source>
        <dbReference type="ARBA" id="ARBA00022729"/>
    </source>
</evidence>
<proteinExistence type="inferred from homology"/>
<sequence length="539" mass="54919">MSLISTATVGWSQGNTTILTQLGNSMTANASQTGTGLTAIISQTASSPTFNTGLGATITQNGTDHNAIIRQDDNSEGNVARIVQMGNAPGSNMATISQSSRSGGTGARGTDPARLGDNLGNYAISNQTGAGNQVSISQDGTNTIQNYAFTEQFGTGNGMGSTGPVRINQNSSNDNRAEIRQGTAAVNVSGNGAVINQQGTSHSDNLTNDAFITQLSNNNQATILQTNTLIGSGTNVLRNNVASIQQEGAGNHVATITQSARFAGDAIWPFAVSPNAFGMSSSTSTVSQTGFGNTTDVMQAADAYGVTATVTQSGSGQVALANQVYGSRNNAITITQAGSNNHALINQYGSDTYFSDGNKATIAQYGDTHRARIDQLSTNIYATGYGEATIRQGTAGTTSTQNSATITQLQTWNGTATVGQNLLVSGGNNLAVGNQTYSTTNKLIIRQEGSYNVAILTQQGGTLSSGNTGTVTQTGTGNVLQNGAGAAVDGSFAQQNGTGNVLTVTQTGSPLSGMGTVSNVANVNQVGINQTAIITQSAN</sequence>
<keyword evidence="5" id="KW-1185">Reference proteome</keyword>
<dbReference type="EMBL" id="JAFMYV010000005">
    <property type="protein sequence ID" value="MBO0937104.1"/>
    <property type="molecule type" value="Genomic_DNA"/>
</dbReference>
<evidence type="ECO:0000256" key="3">
    <source>
        <dbReference type="SAM" id="MobiDB-lite"/>
    </source>
</evidence>
<comment type="similarity">
    <text evidence="1">Belongs to the CsgA/CsgB family.</text>
</comment>
<dbReference type="GO" id="GO:0009289">
    <property type="term" value="C:pilus"/>
    <property type="evidence" value="ECO:0007669"/>
    <property type="project" value="InterPro"/>
</dbReference>
<evidence type="ECO:0008006" key="6">
    <source>
        <dbReference type="Google" id="ProtNLM"/>
    </source>
</evidence>
<evidence type="ECO:0000313" key="5">
    <source>
        <dbReference type="Proteomes" id="UP000664034"/>
    </source>
</evidence>
<dbReference type="GO" id="GO:0007155">
    <property type="term" value="P:cell adhesion"/>
    <property type="evidence" value="ECO:0007669"/>
    <property type="project" value="InterPro"/>
</dbReference>
<dbReference type="RefSeq" id="WP_207364665.1">
    <property type="nucleotide sequence ID" value="NZ_JAFMYV010000005.1"/>
</dbReference>
<dbReference type="Proteomes" id="UP000664034">
    <property type="component" value="Unassembled WGS sequence"/>
</dbReference>
<comment type="caution">
    <text evidence="4">The sequence shown here is derived from an EMBL/GenBank/DDBJ whole genome shotgun (WGS) entry which is preliminary data.</text>
</comment>
<feature type="region of interest" description="Disordered" evidence="3">
    <location>
        <begin position="89"/>
        <end position="114"/>
    </location>
</feature>
<evidence type="ECO:0000313" key="4">
    <source>
        <dbReference type="EMBL" id="MBO0937104.1"/>
    </source>
</evidence>
<evidence type="ECO:0000256" key="1">
    <source>
        <dbReference type="ARBA" id="ARBA00009766"/>
    </source>
</evidence>
<gene>
    <name evidence="4" type="ORF">J2I47_11155</name>
</gene>
<keyword evidence="2" id="KW-0732">Signal</keyword>
<name>A0A939K385_9BACT</name>
<organism evidence="4 5">
    <name type="scientific">Fibrella rubiginis</name>
    <dbReference type="NCBI Taxonomy" id="2817060"/>
    <lineage>
        <taxon>Bacteria</taxon>
        <taxon>Pseudomonadati</taxon>
        <taxon>Bacteroidota</taxon>
        <taxon>Cytophagia</taxon>
        <taxon>Cytophagales</taxon>
        <taxon>Spirosomataceae</taxon>
        <taxon>Fibrella</taxon>
    </lineage>
</organism>
<dbReference type="InterPro" id="IPR009742">
    <property type="entry name" value="Curlin_rpt"/>
</dbReference>
<dbReference type="AlphaFoldDB" id="A0A939K385"/>